<dbReference type="AlphaFoldDB" id="A0AAV2RKS3"/>
<keyword evidence="2 3" id="KW-0040">ANK repeat</keyword>
<protein>
    <submittedName>
        <fullName evidence="4">Uncharacterized protein</fullName>
    </submittedName>
</protein>
<feature type="non-terminal residue" evidence="4">
    <location>
        <position position="139"/>
    </location>
</feature>
<evidence type="ECO:0000256" key="1">
    <source>
        <dbReference type="ARBA" id="ARBA00022737"/>
    </source>
</evidence>
<dbReference type="InterPro" id="IPR036770">
    <property type="entry name" value="Ankyrin_rpt-contain_sf"/>
</dbReference>
<dbReference type="PROSITE" id="PS50088">
    <property type="entry name" value="ANK_REPEAT"/>
    <property type="match status" value="2"/>
</dbReference>
<accession>A0AAV2RKS3</accession>
<dbReference type="PANTHER" id="PTHR24171">
    <property type="entry name" value="ANKYRIN REPEAT DOMAIN-CONTAINING PROTEIN 39-RELATED"/>
    <property type="match status" value="1"/>
</dbReference>
<dbReference type="GO" id="GO:0004842">
    <property type="term" value="F:ubiquitin-protein transferase activity"/>
    <property type="evidence" value="ECO:0007669"/>
    <property type="project" value="TreeGrafter"/>
</dbReference>
<dbReference type="SUPFAM" id="SSF48403">
    <property type="entry name" value="Ankyrin repeat"/>
    <property type="match status" value="1"/>
</dbReference>
<name>A0AAV2RKS3_MEGNR</name>
<organism evidence="4 5">
    <name type="scientific">Meganyctiphanes norvegica</name>
    <name type="common">Northern krill</name>
    <name type="synonym">Thysanopoda norvegica</name>
    <dbReference type="NCBI Taxonomy" id="48144"/>
    <lineage>
        <taxon>Eukaryota</taxon>
        <taxon>Metazoa</taxon>
        <taxon>Ecdysozoa</taxon>
        <taxon>Arthropoda</taxon>
        <taxon>Crustacea</taxon>
        <taxon>Multicrustacea</taxon>
        <taxon>Malacostraca</taxon>
        <taxon>Eumalacostraca</taxon>
        <taxon>Eucarida</taxon>
        <taxon>Euphausiacea</taxon>
        <taxon>Euphausiidae</taxon>
        <taxon>Meganyctiphanes</taxon>
    </lineage>
</organism>
<evidence type="ECO:0000313" key="5">
    <source>
        <dbReference type="Proteomes" id="UP001497623"/>
    </source>
</evidence>
<dbReference type="InterPro" id="IPR002110">
    <property type="entry name" value="Ankyrin_rpt"/>
</dbReference>
<dbReference type="Gene3D" id="1.25.40.20">
    <property type="entry name" value="Ankyrin repeat-containing domain"/>
    <property type="match status" value="1"/>
</dbReference>
<evidence type="ECO:0000313" key="4">
    <source>
        <dbReference type="EMBL" id="CAL4126409.1"/>
    </source>
</evidence>
<feature type="repeat" description="ANK" evidence="3">
    <location>
        <begin position="53"/>
        <end position="85"/>
    </location>
</feature>
<dbReference type="SMART" id="SM00248">
    <property type="entry name" value="ANK"/>
    <property type="match status" value="3"/>
</dbReference>
<dbReference type="EMBL" id="CAXKWB010024629">
    <property type="protein sequence ID" value="CAL4126409.1"/>
    <property type="molecule type" value="Genomic_DNA"/>
</dbReference>
<gene>
    <name evidence="4" type="ORF">MNOR_LOCUS25591</name>
</gene>
<reference evidence="4 5" key="1">
    <citation type="submission" date="2024-05" db="EMBL/GenBank/DDBJ databases">
        <authorList>
            <person name="Wallberg A."/>
        </authorList>
    </citation>
    <scope>NUCLEOTIDE SEQUENCE [LARGE SCALE GENOMIC DNA]</scope>
</reference>
<comment type="caution">
    <text evidence="4">The sequence shown here is derived from an EMBL/GenBank/DDBJ whole genome shotgun (WGS) entry which is preliminary data.</text>
</comment>
<evidence type="ECO:0000256" key="3">
    <source>
        <dbReference type="PROSITE-ProRule" id="PRU00023"/>
    </source>
</evidence>
<feature type="repeat" description="ANK" evidence="3">
    <location>
        <begin position="86"/>
        <end position="118"/>
    </location>
</feature>
<dbReference type="Proteomes" id="UP001497623">
    <property type="component" value="Unassembled WGS sequence"/>
</dbReference>
<sequence>MEEDPFRYSSEDEEPPIENIENEKLYNAAMKNDVAAVRLSLENGADVNSKHDQGRSSLYIACKEGHRYVVQELLEAGVEKDNTASNGWTPLHTACTGGHLEIIKLLLAAGANKDKRIKKNYPCNNSCARLKDCITKILL</sequence>
<proteinExistence type="predicted"/>
<dbReference type="GO" id="GO:0031436">
    <property type="term" value="C:BRCA1-BARD1 complex"/>
    <property type="evidence" value="ECO:0007669"/>
    <property type="project" value="TreeGrafter"/>
</dbReference>
<dbReference type="PROSITE" id="PS50297">
    <property type="entry name" value="ANK_REP_REGION"/>
    <property type="match status" value="2"/>
</dbReference>
<evidence type="ECO:0000256" key="2">
    <source>
        <dbReference type="ARBA" id="ARBA00023043"/>
    </source>
</evidence>
<dbReference type="PANTHER" id="PTHR24171:SF8">
    <property type="entry name" value="BRCA1-ASSOCIATED RING DOMAIN PROTEIN 1"/>
    <property type="match status" value="1"/>
</dbReference>
<dbReference type="Pfam" id="PF12796">
    <property type="entry name" value="Ank_2"/>
    <property type="match status" value="1"/>
</dbReference>
<dbReference type="GO" id="GO:0070531">
    <property type="term" value="C:BRCA1-A complex"/>
    <property type="evidence" value="ECO:0007669"/>
    <property type="project" value="TreeGrafter"/>
</dbReference>
<keyword evidence="1" id="KW-0677">Repeat</keyword>
<dbReference type="GO" id="GO:0085020">
    <property type="term" value="P:protein K6-linked ubiquitination"/>
    <property type="evidence" value="ECO:0007669"/>
    <property type="project" value="TreeGrafter"/>
</dbReference>
<keyword evidence="5" id="KW-1185">Reference proteome</keyword>